<dbReference type="Pfam" id="PF01184">
    <property type="entry name" value="Gpr1_Fun34_YaaH"/>
    <property type="match status" value="1"/>
</dbReference>
<dbReference type="InterPro" id="IPR047622">
    <property type="entry name" value="GPR1_FUN34_YAAH"/>
</dbReference>
<dbReference type="PANTHER" id="PTHR31123:SF1">
    <property type="entry name" value="ACCUMULATION OF DYADS PROTEIN 2-RELATED"/>
    <property type="match status" value="1"/>
</dbReference>
<evidence type="ECO:0000256" key="1">
    <source>
        <dbReference type="ARBA" id="ARBA00004141"/>
    </source>
</evidence>
<dbReference type="InterPro" id="IPR051633">
    <property type="entry name" value="AceTr"/>
</dbReference>
<name>A0ABP0EAH6_9ASCO</name>
<comment type="subcellular location">
    <subcellularLocation>
        <location evidence="1">Membrane</location>
        <topology evidence="1">Multi-pass membrane protein</topology>
    </subcellularLocation>
</comment>
<evidence type="ECO:0000256" key="3">
    <source>
        <dbReference type="ARBA" id="ARBA00022692"/>
    </source>
</evidence>
<keyword evidence="5 7" id="KW-0472">Membrane</keyword>
<feature type="transmembrane region" description="Helical" evidence="7">
    <location>
        <begin position="243"/>
        <end position="262"/>
    </location>
</feature>
<dbReference type="PANTHER" id="PTHR31123">
    <property type="entry name" value="ACCUMULATION OF DYADS PROTEIN 2-RELATED"/>
    <property type="match status" value="1"/>
</dbReference>
<evidence type="ECO:0000256" key="5">
    <source>
        <dbReference type="ARBA" id="ARBA00023136"/>
    </source>
</evidence>
<feature type="transmembrane region" description="Helical" evidence="7">
    <location>
        <begin position="161"/>
        <end position="178"/>
    </location>
</feature>
<dbReference type="InterPro" id="IPR000791">
    <property type="entry name" value="Gpr1/Fun34/SatP-like"/>
</dbReference>
<keyword evidence="9" id="KW-1185">Reference proteome</keyword>
<keyword evidence="3 7" id="KW-0812">Transmembrane</keyword>
<dbReference type="PROSITE" id="PS01114">
    <property type="entry name" value="GPR1_FUN34_YAAH"/>
    <property type="match status" value="1"/>
</dbReference>
<feature type="transmembrane region" description="Helical" evidence="7">
    <location>
        <begin position="89"/>
        <end position="110"/>
    </location>
</feature>
<dbReference type="EMBL" id="OZ004254">
    <property type="protein sequence ID" value="CAK7896839.1"/>
    <property type="molecule type" value="Genomic_DNA"/>
</dbReference>
<dbReference type="Proteomes" id="UP001497600">
    <property type="component" value="Chromosome B"/>
</dbReference>
<reference evidence="8 9" key="1">
    <citation type="submission" date="2024-01" db="EMBL/GenBank/DDBJ databases">
        <authorList>
            <consortium name="Genoscope - CEA"/>
            <person name="William W."/>
        </authorList>
    </citation>
    <scope>NUCLEOTIDE SEQUENCE [LARGE SCALE GENOMIC DNA]</scope>
    <source>
        <strain evidence="8 9">29B2s-10</strain>
    </source>
</reference>
<evidence type="ECO:0000256" key="7">
    <source>
        <dbReference type="SAM" id="Phobius"/>
    </source>
</evidence>
<organism evidence="8 9">
    <name type="scientific">[Candida] anglica</name>
    <dbReference type="NCBI Taxonomy" id="148631"/>
    <lineage>
        <taxon>Eukaryota</taxon>
        <taxon>Fungi</taxon>
        <taxon>Dikarya</taxon>
        <taxon>Ascomycota</taxon>
        <taxon>Saccharomycotina</taxon>
        <taxon>Pichiomycetes</taxon>
        <taxon>Debaryomycetaceae</taxon>
        <taxon>Kurtzmaniella</taxon>
    </lineage>
</organism>
<evidence type="ECO:0000313" key="8">
    <source>
        <dbReference type="EMBL" id="CAK7896839.1"/>
    </source>
</evidence>
<evidence type="ECO:0000256" key="4">
    <source>
        <dbReference type="ARBA" id="ARBA00022989"/>
    </source>
</evidence>
<feature type="region of interest" description="Disordered" evidence="6">
    <location>
        <begin position="20"/>
        <end position="42"/>
    </location>
</feature>
<feature type="transmembrane region" description="Helical" evidence="7">
    <location>
        <begin position="212"/>
        <end position="231"/>
    </location>
</feature>
<evidence type="ECO:0000313" key="9">
    <source>
        <dbReference type="Proteomes" id="UP001497600"/>
    </source>
</evidence>
<evidence type="ECO:0000256" key="6">
    <source>
        <dbReference type="SAM" id="MobiDB-lite"/>
    </source>
</evidence>
<feature type="transmembrane region" description="Helical" evidence="7">
    <location>
        <begin position="122"/>
        <end position="141"/>
    </location>
</feature>
<keyword evidence="4 7" id="KW-1133">Transmembrane helix</keyword>
<gene>
    <name evidence="8" type="primary">ADY2</name>
    <name evidence="8" type="ORF">CAAN4_B07052</name>
</gene>
<feature type="transmembrane region" description="Helical" evidence="7">
    <location>
        <begin position="185"/>
        <end position="206"/>
    </location>
</feature>
<dbReference type="NCBIfam" id="NF038013">
    <property type="entry name" value="AceTr_1"/>
    <property type="match status" value="1"/>
</dbReference>
<accession>A0ABP0EAH6</accession>
<evidence type="ECO:0000256" key="2">
    <source>
        <dbReference type="ARBA" id="ARBA00005587"/>
    </source>
</evidence>
<proteinExistence type="inferred from homology"/>
<sequence length="288" mass="30962">MPSDLENQVPVDHHFVLSDAPQGVTAGDAANGTSAAGRTTTHDDLEITKVSTEGDYIQFGNERYRRSELVQAFGGSMNPGLSPPPKHNFANPAPLGLSAFALTTFVLSLINCEARGVTVPNIVVGLAFFYGGMAQLVAGMFEIAVGNTFGGAALSSYGGFWGAWAAIQTPSFGIVAAYEGHPEELRYSIGIFLIGWFIFTFFLMLLTLKSTVAFFSIFFFLSITFLLLAIAEFKNSVPVKKAAGVFGVITAFAAWYNAYAGIANSQNSYITVKAIQLPDLQDKSRKQH</sequence>
<protein>
    <submittedName>
        <fullName evidence="8">Accumulation of dyads protein 2</fullName>
    </submittedName>
</protein>
<comment type="similarity">
    <text evidence="2">Belongs to the acetate uptake transporter (AceTr) (TC 2.A.96) family.</text>
</comment>